<keyword evidence="3 6" id="KW-0812">Transmembrane</keyword>
<evidence type="ECO:0000313" key="7">
    <source>
        <dbReference type="EMBL" id="HIU68894.1"/>
    </source>
</evidence>
<accession>A0A9D1MUH9</accession>
<protein>
    <recommendedName>
        <fullName evidence="6">TVP38/TMEM64 family membrane protein</fullName>
    </recommendedName>
</protein>
<feature type="transmembrane region" description="Helical" evidence="6">
    <location>
        <begin position="177"/>
        <end position="198"/>
    </location>
</feature>
<evidence type="ECO:0000256" key="2">
    <source>
        <dbReference type="ARBA" id="ARBA00022475"/>
    </source>
</evidence>
<feature type="transmembrane region" description="Helical" evidence="6">
    <location>
        <begin position="210"/>
        <end position="232"/>
    </location>
</feature>
<feature type="transmembrane region" description="Helical" evidence="6">
    <location>
        <begin position="150"/>
        <end position="170"/>
    </location>
</feature>
<evidence type="ECO:0000256" key="4">
    <source>
        <dbReference type="ARBA" id="ARBA00022989"/>
    </source>
</evidence>
<comment type="caution">
    <text evidence="7">The sequence shown here is derived from an EMBL/GenBank/DDBJ whole genome shotgun (WGS) entry which is preliminary data.</text>
</comment>
<dbReference type="GO" id="GO:0005886">
    <property type="term" value="C:plasma membrane"/>
    <property type="evidence" value="ECO:0007669"/>
    <property type="project" value="UniProtKB-SubCell"/>
</dbReference>
<feature type="transmembrane region" description="Helical" evidence="6">
    <location>
        <begin position="12"/>
        <end position="34"/>
    </location>
</feature>
<comment type="similarity">
    <text evidence="6">Belongs to the TVP38/TMEM64 family.</text>
</comment>
<keyword evidence="5 6" id="KW-0472">Membrane</keyword>
<keyword evidence="2 6" id="KW-1003">Cell membrane</keyword>
<name>A0A9D1MUH9_9FIRM</name>
<keyword evidence="4 6" id="KW-1133">Transmembrane helix</keyword>
<organism evidence="7 8">
    <name type="scientific">Candidatus Scybalenecus merdavium</name>
    <dbReference type="NCBI Taxonomy" id="2840939"/>
    <lineage>
        <taxon>Bacteria</taxon>
        <taxon>Bacillati</taxon>
        <taxon>Bacillota</taxon>
        <taxon>Clostridia</taxon>
        <taxon>Eubacteriales</taxon>
        <taxon>Oscillospiraceae</taxon>
        <taxon>Oscillospiraceae incertae sedis</taxon>
        <taxon>Candidatus Scybalenecus</taxon>
    </lineage>
</organism>
<gene>
    <name evidence="7" type="ORF">IAD23_02910</name>
</gene>
<dbReference type="AlphaFoldDB" id="A0A9D1MUH9"/>
<reference evidence="7" key="1">
    <citation type="submission" date="2020-10" db="EMBL/GenBank/DDBJ databases">
        <authorList>
            <person name="Gilroy R."/>
        </authorList>
    </citation>
    <scope>NUCLEOTIDE SEQUENCE</scope>
    <source>
        <strain evidence="7">CHK176-6737</strain>
    </source>
</reference>
<dbReference type="InterPro" id="IPR015414">
    <property type="entry name" value="TMEM64"/>
</dbReference>
<evidence type="ECO:0000313" key="8">
    <source>
        <dbReference type="Proteomes" id="UP000824125"/>
    </source>
</evidence>
<dbReference type="PANTHER" id="PTHR12677:SF59">
    <property type="entry name" value="GOLGI APPARATUS MEMBRANE PROTEIN TVP38-RELATED"/>
    <property type="match status" value="1"/>
</dbReference>
<comment type="subcellular location">
    <subcellularLocation>
        <location evidence="1 6">Cell membrane</location>
        <topology evidence="1 6">Multi-pass membrane protein</topology>
    </subcellularLocation>
</comment>
<dbReference type="EMBL" id="DVNM01000015">
    <property type="protein sequence ID" value="HIU68894.1"/>
    <property type="molecule type" value="Genomic_DNA"/>
</dbReference>
<feature type="transmembrane region" description="Helical" evidence="6">
    <location>
        <begin position="54"/>
        <end position="73"/>
    </location>
</feature>
<evidence type="ECO:0000256" key="3">
    <source>
        <dbReference type="ARBA" id="ARBA00022692"/>
    </source>
</evidence>
<feature type="transmembrane region" description="Helical" evidence="6">
    <location>
        <begin position="85"/>
        <end position="112"/>
    </location>
</feature>
<evidence type="ECO:0000256" key="1">
    <source>
        <dbReference type="ARBA" id="ARBA00004651"/>
    </source>
</evidence>
<dbReference type="Proteomes" id="UP000824125">
    <property type="component" value="Unassembled WGS sequence"/>
</dbReference>
<evidence type="ECO:0000256" key="6">
    <source>
        <dbReference type="RuleBase" id="RU366058"/>
    </source>
</evidence>
<evidence type="ECO:0000256" key="5">
    <source>
        <dbReference type="ARBA" id="ARBA00023136"/>
    </source>
</evidence>
<reference evidence="7" key="2">
    <citation type="journal article" date="2021" name="PeerJ">
        <title>Extensive microbial diversity within the chicken gut microbiome revealed by metagenomics and culture.</title>
        <authorList>
            <person name="Gilroy R."/>
            <person name="Ravi A."/>
            <person name="Getino M."/>
            <person name="Pursley I."/>
            <person name="Horton D.L."/>
            <person name="Alikhan N.F."/>
            <person name="Baker D."/>
            <person name="Gharbi K."/>
            <person name="Hall N."/>
            <person name="Watson M."/>
            <person name="Adriaenssens E.M."/>
            <person name="Foster-Nyarko E."/>
            <person name="Jarju S."/>
            <person name="Secka A."/>
            <person name="Antonio M."/>
            <person name="Oren A."/>
            <person name="Chaudhuri R.R."/>
            <person name="La Ragione R."/>
            <person name="Hildebrand F."/>
            <person name="Pallen M.J."/>
        </authorList>
    </citation>
    <scope>NUCLEOTIDE SEQUENCE</scope>
    <source>
        <strain evidence="7">CHK176-6737</strain>
    </source>
</reference>
<dbReference type="PANTHER" id="PTHR12677">
    <property type="entry name" value="GOLGI APPARATUS MEMBRANE PROTEIN TVP38-RELATED"/>
    <property type="match status" value="1"/>
</dbReference>
<proteinExistence type="inferred from homology"/>
<sequence length="256" mass="29153">MKQNKRHRTSFINIVILLVTAVLLVLLSVALANSEKLQIRFETLVLFLSRIENAIVSLDSDSGIVLCVFALFLAKTQLPIPMSFLCVISGAVFPLAQAIAMNVAFMGMFYAIKYWEGSWIGGGWARMIINIKQVRFVREWIEFKGNGNPYILFLCRLIPTIPLGMVSKLYGSMHYDFLYYMVLSLLGFFPRTYVYTSIGGELFNPFSARFIIYVMLAVVFTGFGALVMNLIYGKKSKQMTQTLLIYSQKEKYKIVF</sequence>